<evidence type="ECO:0000256" key="2">
    <source>
        <dbReference type="SAM" id="SignalP"/>
    </source>
</evidence>
<protein>
    <submittedName>
        <fullName evidence="3">Pentapeptide MXKDX repeat protein</fullName>
    </submittedName>
</protein>
<organism evidence="3 4">
    <name type="scientific">Gluconacetobacter dulcium</name>
    <dbReference type="NCBI Taxonomy" id="2729096"/>
    <lineage>
        <taxon>Bacteria</taxon>
        <taxon>Pseudomonadati</taxon>
        <taxon>Pseudomonadota</taxon>
        <taxon>Alphaproteobacteria</taxon>
        <taxon>Acetobacterales</taxon>
        <taxon>Acetobacteraceae</taxon>
        <taxon>Gluconacetobacter</taxon>
    </lineage>
</organism>
<dbReference type="EMBL" id="JABEQP010000006">
    <property type="protein sequence ID" value="MBB2197937.1"/>
    <property type="molecule type" value="Genomic_DNA"/>
</dbReference>
<accession>A0A7W4K071</accession>
<gene>
    <name evidence="3" type="ORF">HLH44_10820</name>
</gene>
<feature type="signal peptide" evidence="2">
    <location>
        <begin position="1"/>
        <end position="24"/>
    </location>
</feature>
<dbReference type="AlphaFoldDB" id="A0A7W4K071"/>
<dbReference type="NCBIfam" id="TIGR02953">
    <property type="entry name" value="penta_MxKDx"/>
    <property type="match status" value="1"/>
</dbReference>
<feature type="chain" id="PRO_5030894486" evidence="2">
    <location>
        <begin position="25"/>
        <end position="97"/>
    </location>
</feature>
<dbReference type="InterPro" id="IPR014299">
    <property type="entry name" value="Penta_MxKDx"/>
</dbReference>
<sequence length="97" mass="10178">MSIRHFIAAAALCSNIAVVGAAVAQDSMSRHMMAPAGMSKNGMSHDRMAPNTMSKDGMGKHADATGHGMEKNAMSKDSMSHDGMMMAPSHDGMTKPN</sequence>
<name>A0A7W4K071_9PROT</name>
<comment type="caution">
    <text evidence="3">The sequence shown here is derived from an EMBL/GenBank/DDBJ whole genome shotgun (WGS) entry which is preliminary data.</text>
</comment>
<evidence type="ECO:0000256" key="1">
    <source>
        <dbReference type="SAM" id="MobiDB-lite"/>
    </source>
</evidence>
<evidence type="ECO:0000313" key="3">
    <source>
        <dbReference type="EMBL" id="MBB2197937.1"/>
    </source>
</evidence>
<evidence type="ECO:0000313" key="4">
    <source>
        <dbReference type="Proteomes" id="UP000530320"/>
    </source>
</evidence>
<keyword evidence="2" id="KW-0732">Signal</keyword>
<proteinExistence type="predicted"/>
<reference evidence="3 4" key="1">
    <citation type="submission" date="2020-04" db="EMBL/GenBank/DDBJ databases">
        <title>Description of novel Gluconacetobacter.</title>
        <authorList>
            <person name="Sombolestani A."/>
        </authorList>
    </citation>
    <scope>NUCLEOTIDE SEQUENCE [LARGE SCALE GENOMIC DNA]</scope>
    <source>
        <strain evidence="3 4">LMG 22058</strain>
    </source>
</reference>
<dbReference type="Proteomes" id="UP000530320">
    <property type="component" value="Unassembled WGS sequence"/>
</dbReference>
<feature type="compositionally biased region" description="Basic and acidic residues" evidence="1">
    <location>
        <begin position="57"/>
        <end position="80"/>
    </location>
</feature>
<feature type="region of interest" description="Disordered" evidence="1">
    <location>
        <begin position="34"/>
        <end position="97"/>
    </location>
</feature>